<gene>
    <name evidence="3" type="ORF">CALMAC_LOCUS20624</name>
</gene>
<evidence type="ECO:0000256" key="1">
    <source>
        <dbReference type="SAM" id="Phobius"/>
    </source>
</evidence>
<feature type="domain" description="TMEM181 GOLD" evidence="2">
    <location>
        <begin position="119"/>
        <end position="179"/>
    </location>
</feature>
<evidence type="ECO:0000313" key="3">
    <source>
        <dbReference type="EMBL" id="VEN63951.1"/>
    </source>
</evidence>
<reference evidence="3 4" key="1">
    <citation type="submission" date="2019-01" db="EMBL/GenBank/DDBJ databases">
        <authorList>
            <person name="Sayadi A."/>
        </authorList>
    </citation>
    <scope>NUCLEOTIDE SEQUENCE [LARGE SCALE GENOMIC DNA]</scope>
</reference>
<dbReference type="AlphaFoldDB" id="A0A653DX92"/>
<dbReference type="InterPro" id="IPR040416">
    <property type="entry name" value="TMEM181"/>
</dbReference>
<dbReference type="EMBL" id="CAACVG010014965">
    <property type="protein sequence ID" value="VEN63951.1"/>
    <property type="molecule type" value="Genomic_DNA"/>
</dbReference>
<dbReference type="Proteomes" id="UP000410492">
    <property type="component" value="Unassembled WGS sequence"/>
</dbReference>
<keyword evidence="1" id="KW-0812">Transmembrane</keyword>
<feature type="transmembrane region" description="Helical" evidence="1">
    <location>
        <begin position="67"/>
        <end position="88"/>
    </location>
</feature>
<dbReference type="PANTHER" id="PTHR31918">
    <property type="entry name" value="TRANSMEMBRANE PROTEIN 181"/>
    <property type="match status" value="1"/>
</dbReference>
<organism evidence="3 4">
    <name type="scientific">Callosobruchus maculatus</name>
    <name type="common">Southern cowpea weevil</name>
    <name type="synonym">Pulse bruchid</name>
    <dbReference type="NCBI Taxonomy" id="64391"/>
    <lineage>
        <taxon>Eukaryota</taxon>
        <taxon>Metazoa</taxon>
        <taxon>Ecdysozoa</taxon>
        <taxon>Arthropoda</taxon>
        <taxon>Hexapoda</taxon>
        <taxon>Insecta</taxon>
        <taxon>Pterygota</taxon>
        <taxon>Neoptera</taxon>
        <taxon>Endopterygota</taxon>
        <taxon>Coleoptera</taxon>
        <taxon>Polyphaga</taxon>
        <taxon>Cucujiformia</taxon>
        <taxon>Chrysomeloidea</taxon>
        <taxon>Chrysomelidae</taxon>
        <taxon>Bruchinae</taxon>
        <taxon>Bruchini</taxon>
        <taxon>Callosobruchus</taxon>
    </lineage>
</organism>
<evidence type="ECO:0000259" key="2">
    <source>
        <dbReference type="Pfam" id="PF21885"/>
    </source>
</evidence>
<dbReference type="PANTHER" id="PTHR31918:SF1">
    <property type="entry name" value="TRANSMEMBRANE PROTEIN 181"/>
    <property type="match status" value="1"/>
</dbReference>
<sequence length="186" mass="20765">MARTDDTTFGYAYQLPSGGWLAKVRSGLSQFSDIFSEFDKYIAPAYHHDRCERSVQMRLYTMHKREFVMVFVAFFACFGLGIFVGIAGPPITKTTVVDRALLFPKINGSNAYRRDIATGPFTMRTPTMTTYSQQLWVIAKLATENTDGEIIDKQFQVSISISGLTEDHKPVAILDSKSNSAGSNTH</sequence>
<keyword evidence="1" id="KW-0472">Membrane</keyword>
<evidence type="ECO:0000313" key="4">
    <source>
        <dbReference type="Proteomes" id="UP000410492"/>
    </source>
</evidence>
<accession>A0A653DX92</accession>
<keyword evidence="1" id="KW-1133">Transmembrane helix</keyword>
<dbReference type="GO" id="GO:0015643">
    <property type="term" value="F:toxic substance binding"/>
    <property type="evidence" value="ECO:0007669"/>
    <property type="project" value="InterPro"/>
</dbReference>
<dbReference type="OrthoDB" id="28186at2759"/>
<protein>
    <recommendedName>
        <fullName evidence="2">TMEM181 GOLD domain-containing protein</fullName>
    </recommendedName>
</protein>
<dbReference type="InterPro" id="IPR054077">
    <property type="entry name" value="TMEM181_GOLD"/>
</dbReference>
<proteinExistence type="predicted"/>
<dbReference type="Pfam" id="PF21885">
    <property type="entry name" value="TMEM181_GOLD"/>
    <property type="match status" value="1"/>
</dbReference>
<name>A0A653DX92_CALMS</name>
<keyword evidence="4" id="KW-1185">Reference proteome</keyword>